<proteinExistence type="predicted"/>
<dbReference type="EMBL" id="KQ474080">
    <property type="protein sequence ID" value="KPV74306.1"/>
    <property type="molecule type" value="Genomic_DNA"/>
</dbReference>
<dbReference type="AlphaFoldDB" id="A0A194S4F8"/>
<dbReference type="GeneID" id="28973873"/>
<reference evidence="3 4" key="1">
    <citation type="journal article" date="2015" name="Front. Microbiol.">
        <title>Genome sequence of the plant growth promoting endophytic yeast Rhodotorula graminis WP1.</title>
        <authorList>
            <person name="Firrincieli A."/>
            <person name="Otillar R."/>
            <person name="Salamov A."/>
            <person name="Schmutz J."/>
            <person name="Khan Z."/>
            <person name="Redman R.S."/>
            <person name="Fleck N.D."/>
            <person name="Lindquist E."/>
            <person name="Grigoriev I.V."/>
            <person name="Doty S.L."/>
        </authorList>
    </citation>
    <scope>NUCLEOTIDE SEQUENCE [LARGE SCALE GENOMIC DNA]</scope>
    <source>
        <strain evidence="3 4">WP1</strain>
    </source>
</reference>
<accession>A0A194S4F8</accession>
<dbReference type="PANTHER" id="PTHR48037">
    <property type="entry name" value="ATPASE E1"/>
    <property type="match status" value="1"/>
</dbReference>
<evidence type="ECO:0000313" key="4">
    <source>
        <dbReference type="Proteomes" id="UP000053890"/>
    </source>
</evidence>
<dbReference type="InterPro" id="IPR012677">
    <property type="entry name" value="Nucleotide-bd_a/b_plait_sf"/>
</dbReference>
<dbReference type="InterPro" id="IPR000504">
    <property type="entry name" value="RRM_dom"/>
</dbReference>
<dbReference type="Pfam" id="PF00076">
    <property type="entry name" value="RRM_1"/>
    <property type="match status" value="1"/>
</dbReference>
<dbReference type="SUPFAM" id="SSF54928">
    <property type="entry name" value="RNA-binding domain, RBD"/>
    <property type="match status" value="1"/>
</dbReference>
<dbReference type="OMA" id="YKPVWID"/>
<organism evidence="3 4">
    <name type="scientific">Rhodotorula graminis (strain WP1)</name>
    <dbReference type="NCBI Taxonomy" id="578459"/>
    <lineage>
        <taxon>Eukaryota</taxon>
        <taxon>Fungi</taxon>
        <taxon>Dikarya</taxon>
        <taxon>Basidiomycota</taxon>
        <taxon>Pucciniomycotina</taxon>
        <taxon>Microbotryomycetes</taxon>
        <taxon>Sporidiobolales</taxon>
        <taxon>Sporidiobolaceae</taxon>
        <taxon>Rhodotorula</taxon>
    </lineage>
</organism>
<dbReference type="InterPro" id="IPR035979">
    <property type="entry name" value="RBD_domain_sf"/>
</dbReference>
<dbReference type="SMART" id="SM00360">
    <property type="entry name" value="RRM"/>
    <property type="match status" value="1"/>
</dbReference>
<evidence type="ECO:0000259" key="2">
    <source>
        <dbReference type="PROSITE" id="PS50102"/>
    </source>
</evidence>
<dbReference type="PANTHER" id="PTHR48037:SF1">
    <property type="entry name" value="RRM DOMAIN-CONTAINING PROTEIN"/>
    <property type="match status" value="1"/>
</dbReference>
<sequence length="147" mass="15587">MASKEANSTIYVGGFSGDTTATQLHAAFIPFGPILDLQLPSDPEHRSRHKGFAFVSFASPEAALDAVDNMHLNSLPGPSNRGRVLKVNKAKPQKGAKLAGSNKPIWASEDWIAEHGTHSLQEAQMGTPFAQELAAAEGEPAQQGEGQ</sequence>
<evidence type="ECO:0000256" key="1">
    <source>
        <dbReference type="PROSITE-ProRule" id="PRU00176"/>
    </source>
</evidence>
<dbReference type="OrthoDB" id="407442at2759"/>
<keyword evidence="4" id="KW-1185">Reference proteome</keyword>
<dbReference type="Gene3D" id="3.30.70.330">
    <property type="match status" value="1"/>
</dbReference>
<keyword evidence="1" id="KW-0694">RNA-binding</keyword>
<dbReference type="RefSeq" id="XP_018270355.1">
    <property type="nucleotide sequence ID" value="XM_018413424.1"/>
</dbReference>
<feature type="domain" description="RRM" evidence="2">
    <location>
        <begin position="8"/>
        <end position="92"/>
    </location>
</feature>
<dbReference type="GO" id="GO:0003723">
    <property type="term" value="F:RNA binding"/>
    <property type="evidence" value="ECO:0007669"/>
    <property type="project" value="UniProtKB-UniRule"/>
</dbReference>
<name>A0A194S4F8_RHOGW</name>
<gene>
    <name evidence="3" type="ORF">RHOBADRAFT_37299</name>
</gene>
<dbReference type="STRING" id="578459.A0A194S4F8"/>
<evidence type="ECO:0000313" key="3">
    <source>
        <dbReference type="EMBL" id="KPV74306.1"/>
    </source>
</evidence>
<protein>
    <recommendedName>
        <fullName evidence="2">RRM domain-containing protein</fullName>
    </recommendedName>
</protein>
<dbReference type="Proteomes" id="UP000053890">
    <property type="component" value="Unassembled WGS sequence"/>
</dbReference>
<dbReference type="PROSITE" id="PS50102">
    <property type="entry name" value="RRM"/>
    <property type="match status" value="1"/>
</dbReference>